<name>A0A2H0K9Y5_9BACT</name>
<evidence type="ECO:0000313" key="2">
    <source>
        <dbReference type="EMBL" id="PIQ67194.1"/>
    </source>
</evidence>
<sequence length="152" mass="17572">MGRTKPTVSNKYVVGLTDGEGCFYVNIGKSSRYRSGYRIQLHFHLKMQEKDKKLLEKVKNTIGCGAVYFQKEQRANHCQCYRYTVSSQIDILNTVIPFFRQYPLQSYSKNVNFEIFCKIAELVKRGAHFTEKGISEIRELKSKMNLKTVGLA</sequence>
<dbReference type="Gene3D" id="3.10.28.10">
    <property type="entry name" value="Homing endonucleases"/>
    <property type="match status" value="1"/>
</dbReference>
<dbReference type="AlphaFoldDB" id="A0A2H0K9Y5"/>
<dbReference type="InterPro" id="IPR051289">
    <property type="entry name" value="LAGLIDADG_Endonuclease"/>
</dbReference>
<dbReference type="EMBL" id="PCVC01000002">
    <property type="protein sequence ID" value="PIQ67194.1"/>
    <property type="molecule type" value="Genomic_DNA"/>
</dbReference>
<dbReference type="SUPFAM" id="SSF55608">
    <property type="entry name" value="Homing endonucleases"/>
    <property type="match status" value="1"/>
</dbReference>
<dbReference type="Pfam" id="PF00961">
    <property type="entry name" value="LAGLIDADG_1"/>
    <property type="match status" value="1"/>
</dbReference>
<dbReference type="InterPro" id="IPR027434">
    <property type="entry name" value="Homing_endonucl"/>
</dbReference>
<evidence type="ECO:0000259" key="1">
    <source>
        <dbReference type="Pfam" id="PF00961"/>
    </source>
</evidence>
<dbReference type="InterPro" id="IPR004860">
    <property type="entry name" value="LAGLIDADG_dom"/>
</dbReference>
<dbReference type="PANTHER" id="PTHR36181:SF4">
    <property type="entry name" value="LAGLIDADG ENDONUCLEASE"/>
    <property type="match status" value="1"/>
</dbReference>
<evidence type="ECO:0000313" key="3">
    <source>
        <dbReference type="Proteomes" id="UP000229834"/>
    </source>
</evidence>
<gene>
    <name evidence="2" type="ORF">COV95_00070</name>
</gene>
<feature type="domain" description="Homing endonuclease LAGLIDADG" evidence="1">
    <location>
        <begin position="14"/>
        <end position="119"/>
    </location>
</feature>
<dbReference type="PANTHER" id="PTHR36181">
    <property type="entry name" value="INTRON-ENCODED ENDONUCLEASE AI3-RELATED"/>
    <property type="match status" value="1"/>
</dbReference>
<dbReference type="GO" id="GO:0004519">
    <property type="term" value="F:endonuclease activity"/>
    <property type="evidence" value="ECO:0007669"/>
    <property type="project" value="InterPro"/>
</dbReference>
<accession>A0A2H0K9Y5</accession>
<dbReference type="Proteomes" id="UP000229834">
    <property type="component" value="Unassembled WGS sequence"/>
</dbReference>
<comment type="caution">
    <text evidence="2">The sequence shown here is derived from an EMBL/GenBank/DDBJ whole genome shotgun (WGS) entry which is preliminary data.</text>
</comment>
<reference evidence="2 3" key="1">
    <citation type="submission" date="2017-09" db="EMBL/GenBank/DDBJ databases">
        <title>Depth-based differentiation of microbial function through sediment-hosted aquifers and enrichment of novel symbionts in the deep terrestrial subsurface.</title>
        <authorList>
            <person name="Probst A.J."/>
            <person name="Ladd B."/>
            <person name="Jarett J.K."/>
            <person name="Geller-Mcgrath D.E."/>
            <person name="Sieber C.M."/>
            <person name="Emerson J.B."/>
            <person name="Anantharaman K."/>
            <person name="Thomas B.C."/>
            <person name="Malmstrom R."/>
            <person name="Stieglmeier M."/>
            <person name="Klingl A."/>
            <person name="Woyke T."/>
            <person name="Ryan C.M."/>
            <person name="Banfield J.F."/>
        </authorList>
    </citation>
    <scope>NUCLEOTIDE SEQUENCE [LARGE SCALE GENOMIC DNA]</scope>
    <source>
        <strain evidence="2">CG11_big_fil_rev_8_21_14_0_20_40_24</strain>
    </source>
</reference>
<proteinExistence type="predicted"/>
<protein>
    <recommendedName>
        <fullName evidence="1">Homing endonuclease LAGLIDADG domain-containing protein</fullName>
    </recommendedName>
</protein>
<organism evidence="2 3">
    <name type="scientific">Candidatus Zambryskibacteria bacterium CG11_big_fil_rev_8_21_14_0_20_40_24</name>
    <dbReference type="NCBI Taxonomy" id="1975116"/>
    <lineage>
        <taxon>Bacteria</taxon>
        <taxon>Candidatus Zambryskiibacteriota</taxon>
    </lineage>
</organism>